<dbReference type="InterPro" id="IPR019159">
    <property type="entry name" value="CCDC93_CC"/>
</dbReference>
<accession>A0ABC8UWM2</accession>
<dbReference type="EMBL" id="CAUOFW020009324">
    <property type="protein sequence ID" value="CAK9185476.1"/>
    <property type="molecule type" value="Genomic_DNA"/>
</dbReference>
<feature type="domain" description="CCDC93 coiled-coil" evidence="2">
    <location>
        <begin position="277"/>
        <end position="364"/>
    </location>
</feature>
<gene>
    <name evidence="3" type="ORF">ILEXP_LOCUS55879</name>
</gene>
<dbReference type="Proteomes" id="UP001642360">
    <property type="component" value="Unassembled WGS sequence"/>
</dbReference>
<feature type="coiled-coil region" evidence="1">
    <location>
        <begin position="55"/>
        <end position="108"/>
    </location>
</feature>
<dbReference type="PANTHER" id="PTHR16441">
    <property type="entry name" value="FIDIPIDINE"/>
    <property type="match status" value="1"/>
</dbReference>
<organism evidence="3 4">
    <name type="scientific">Ilex paraguariensis</name>
    <name type="common">yerba mate</name>
    <dbReference type="NCBI Taxonomy" id="185542"/>
    <lineage>
        <taxon>Eukaryota</taxon>
        <taxon>Viridiplantae</taxon>
        <taxon>Streptophyta</taxon>
        <taxon>Embryophyta</taxon>
        <taxon>Tracheophyta</taxon>
        <taxon>Spermatophyta</taxon>
        <taxon>Magnoliopsida</taxon>
        <taxon>eudicotyledons</taxon>
        <taxon>Gunneridae</taxon>
        <taxon>Pentapetalae</taxon>
        <taxon>asterids</taxon>
        <taxon>campanulids</taxon>
        <taxon>Aquifoliales</taxon>
        <taxon>Aquifoliaceae</taxon>
        <taxon>Ilex</taxon>
    </lineage>
</organism>
<evidence type="ECO:0000313" key="4">
    <source>
        <dbReference type="Proteomes" id="UP001642360"/>
    </source>
</evidence>
<comment type="caution">
    <text evidence="3">The sequence shown here is derived from an EMBL/GenBank/DDBJ whole genome shotgun (WGS) entry which is preliminary data.</text>
</comment>
<protein>
    <recommendedName>
        <fullName evidence="2">CCDC93 coiled-coil domain-containing protein</fullName>
    </recommendedName>
</protein>
<dbReference type="AlphaFoldDB" id="A0ABC8UWM2"/>
<dbReference type="Pfam" id="PF09762">
    <property type="entry name" value="CCDC93_CC"/>
    <property type="match status" value="2"/>
</dbReference>
<evidence type="ECO:0000259" key="2">
    <source>
        <dbReference type="Pfam" id="PF09762"/>
    </source>
</evidence>
<sequence length="372" mass="42052">MQEEDHREQASQIQDQSNWVVQSCSQNARGGPQRTDETHSLLQHQEEFNSIKSSISTLSASLEELNKKKADLLGRMQHLREKISKEGAEMLVQRLLSLLESLKALEKQESDSQLHSNVQRSQLQAEIDKLGEIILSDNDGWSFSCGIDDSLHSSVEKLNSAKTELAAKLREIVLLKRQLDDVPSQAELIQYERRFSELNVHIQGKLRQTRKCYATYNALLEIKELMLKETSLLNSISLQKKGFIHAVRERFGVNTHPNKKLFILFVTKGSNEVFSFLSLFACNLVKFQDAIASTSGRVKLIDSMDGITKGIQQKLEKAHLAQQAELTVCDALKEKYAAAISEQRRCSSLLKAFQEECAKNERLRSHTSGILA</sequence>
<name>A0ABC8UWM2_9AQUA</name>
<proteinExistence type="predicted"/>
<reference evidence="3 4" key="1">
    <citation type="submission" date="2024-02" db="EMBL/GenBank/DDBJ databases">
        <authorList>
            <person name="Vignale AGUSTIN F."/>
            <person name="Sosa J E."/>
            <person name="Modenutti C."/>
        </authorList>
    </citation>
    <scope>NUCLEOTIDE SEQUENCE [LARGE SCALE GENOMIC DNA]</scope>
</reference>
<evidence type="ECO:0000256" key="1">
    <source>
        <dbReference type="SAM" id="Coils"/>
    </source>
</evidence>
<keyword evidence="4" id="KW-1185">Reference proteome</keyword>
<keyword evidence="1" id="KW-0175">Coiled coil</keyword>
<dbReference type="PANTHER" id="PTHR16441:SF0">
    <property type="entry name" value="COILED-COIL DOMAIN-CONTAINING PROTEIN 93"/>
    <property type="match status" value="1"/>
</dbReference>
<feature type="domain" description="CCDC93 coiled-coil" evidence="2">
    <location>
        <begin position="27"/>
        <end position="237"/>
    </location>
</feature>
<dbReference type="InterPro" id="IPR039116">
    <property type="entry name" value="CCDC93"/>
</dbReference>
<evidence type="ECO:0000313" key="3">
    <source>
        <dbReference type="EMBL" id="CAK9185476.1"/>
    </source>
</evidence>